<gene>
    <name evidence="2" type="ORF">PBY51_015552</name>
</gene>
<name>A0AAN7XPD9_ELEMC</name>
<comment type="caution">
    <text evidence="2">The sequence shown here is derived from an EMBL/GenBank/DDBJ whole genome shotgun (WGS) entry which is preliminary data.</text>
</comment>
<organism evidence="2 3">
    <name type="scientific">Eleginops maclovinus</name>
    <name type="common">Patagonian blennie</name>
    <name type="synonym">Eleginus maclovinus</name>
    <dbReference type="NCBI Taxonomy" id="56733"/>
    <lineage>
        <taxon>Eukaryota</taxon>
        <taxon>Metazoa</taxon>
        <taxon>Chordata</taxon>
        <taxon>Craniata</taxon>
        <taxon>Vertebrata</taxon>
        <taxon>Euteleostomi</taxon>
        <taxon>Actinopterygii</taxon>
        <taxon>Neopterygii</taxon>
        <taxon>Teleostei</taxon>
        <taxon>Neoteleostei</taxon>
        <taxon>Acanthomorphata</taxon>
        <taxon>Eupercaria</taxon>
        <taxon>Perciformes</taxon>
        <taxon>Notothenioidei</taxon>
        <taxon>Eleginopidae</taxon>
        <taxon>Eleginops</taxon>
    </lineage>
</organism>
<dbReference type="Proteomes" id="UP001346869">
    <property type="component" value="Unassembled WGS sequence"/>
</dbReference>
<dbReference type="AlphaFoldDB" id="A0AAN7XPD9"/>
<proteinExistence type="predicted"/>
<protein>
    <submittedName>
        <fullName evidence="2">Uncharacterized protein</fullName>
    </submittedName>
</protein>
<evidence type="ECO:0000256" key="1">
    <source>
        <dbReference type="SAM" id="MobiDB-lite"/>
    </source>
</evidence>
<feature type="compositionally biased region" description="Basic and acidic residues" evidence="1">
    <location>
        <begin position="82"/>
        <end position="95"/>
    </location>
</feature>
<evidence type="ECO:0000313" key="2">
    <source>
        <dbReference type="EMBL" id="KAK5864300.1"/>
    </source>
</evidence>
<feature type="compositionally biased region" description="Gly residues" evidence="1">
    <location>
        <begin position="42"/>
        <end position="55"/>
    </location>
</feature>
<accession>A0AAN7XPD9</accession>
<reference evidence="2 3" key="1">
    <citation type="journal article" date="2023" name="Genes (Basel)">
        <title>Chromosome-Level Genome Assembly and Circadian Gene Repertoire of the Patagonia Blennie Eleginops maclovinus-The Closest Ancestral Proxy of Antarctic Cryonotothenioids.</title>
        <authorList>
            <person name="Cheng C.C."/>
            <person name="Rivera-Colon A.G."/>
            <person name="Minhas B.F."/>
            <person name="Wilson L."/>
            <person name="Rayamajhi N."/>
            <person name="Vargas-Chacoff L."/>
            <person name="Catchen J.M."/>
        </authorList>
    </citation>
    <scope>NUCLEOTIDE SEQUENCE [LARGE SCALE GENOMIC DNA]</scope>
    <source>
        <strain evidence="2">JMC-PN-2008</strain>
    </source>
</reference>
<dbReference type="EMBL" id="JAUZQC010000010">
    <property type="protein sequence ID" value="KAK5864300.1"/>
    <property type="molecule type" value="Genomic_DNA"/>
</dbReference>
<feature type="region of interest" description="Disordered" evidence="1">
    <location>
        <begin position="38"/>
        <end position="95"/>
    </location>
</feature>
<keyword evidence="3" id="KW-1185">Reference proteome</keyword>
<evidence type="ECO:0000313" key="3">
    <source>
        <dbReference type="Proteomes" id="UP001346869"/>
    </source>
</evidence>
<reference evidence="2 3" key="2">
    <citation type="journal article" date="2023" name="Mol. Biol. Evol.">
        <title>Genomics of Secondarily Temperate Adaptation in the Only Non-Antarctic Icefish.</title>
        <authorList>
            <person name="Rivera-Colon A.G."/>
            <person name="Rayamajhi N."/>
            <person name="Minhas B.F."/>
            <person name="Madrigal G."/>
            <person name="Bilyk K.T."/>
            <person name="Yoon V."/>
            <person name="Hune M."/>
            <person name="Gregory S."/>
            <person name="Cheng C.H.C."/>
            <person name="Catchen J.M."/>
        </authorList>
    </citation>
    <scope>NUCLEOTIDE SEQUENCE [LARGE SCALE GENOMIC DNA]</scope>
    <source>
        <strain evidence="2">JMC-PN-2008</strain>
    </source>
</reference>
<sequence>MCRSRWISCPSDPWRPGRLLPRYVNHVIMLFRSIDRPHRALPGGGQPPWGGGGGVTFAQHEVPSDREATSERASPPPPQPHRAAERWPFRRQPSD</sequence>